<evidence type="ECO:0000256" key="1">
    <source>
        <dbReference type="ARBA" id="ARBA00004123"/>
    </source>
</evidence>
<keyword evidence="6" id="KW-0238">DNA-binding</keyword>
<evidence type="ECO:0000256" key="4">
    <source>
        <dbReference type="ARBA" id="ARBA00022833"/>
    </source>
</evidence>
<dbReference type="InterPro" id="IPR001584">
    <property type="entry name" value="Integrase_cat-core"/>
</dbReference>
<dbReference type="SUPFAM" id="SSF57667">
    <property type="entry name" value="beta-beta-alpha zinc fingers"/>
    <property type="match status" value="1"/>
</dbReference>
<evidence type="ECO:0000256" key="8">
    <source>
        <dbReference type="ARBA" id="ARBA00023242"/>
    </source>
</evidence>
<protein>
    <submittedName>
        <fullName evidence="13">E3 SUMO-protein ligase ZBED1</fullName>
    </submittedName>
</protein>
<sequence>MTENEKVLTEKWETEPVTIKVAKKNNTMISTTEDLADLLSVSAITDFDNKVLFTKKKVEIINKNEEVILTGMKNENGLYIVDVEAVSDEAILTSKNENWHEWHRKLGHECYTDMNKLPEMCTGVPRELKNFKEDFTCEACIEAKMVRNPFNSERRRATRPLEIINCDLCGKVSPPTYNNKEYFMVCIDDYTHFEKAYLLEHKDEAEGFLQDYIQEAEAHFDKKVSVLRCDNGGEFKSGIFRNWWRKKGIEIDYTIPNSSPLNESGIPQKEKFMCQEILHQWVYQRIESRKKKKKFDTDMSGVERRDRTVSKWWKHFTRAKTGDFAVCQLCKKDIVRGGGTTNLKNHLKRNHFAEYFSLNNDHKRDAGQDRDADEEEDFDGEEVARITMSPGTASASSSPSPTPPPQSPSPSSSMLRSPSPLTSKKSTGTGRQPSISEFKIPDTKSAERLHMQVALFVSTTNMPLSLVEKEGFIRLCHALRPGYKPPGRKALTHNYIPKLYLGTKEAIEQKLAAAKWIALSSDTWTSVADDSYVGLSAHFIDNQWKLFAFTLNCRAFHEDHTGINLKEWFIDTLKDWNIKLPKVVSISIDNGDNIRLAVDLLGKPSMRCFGHTLQTGVTDIDGLKSVSQLKKASHKMLNFFSSTKVWNRYEAFVQKTYGVSPKVLPHPVKTRWWSELPLLRVLRDEESFHRGFLADYESGKHLSIRLSEADMRTLNLYLSTLEPIEELSTVLSADQYVTASAVLPVVYALEKMEERLKNLSASQGLNMDEDEDDSSSNENSGTNAEEMINLIVRKLHKRYSPSGAEKDAAEARIAGEQRENVRNCDVWGRETLYNVLVKCSYLDTRFRDDLTSDDRKCAVQQLLSEIEETQDVEKEQGGSFDGKRASTSTSESESPPPKKAKGIASIFSKITGGSGSAPEVDAEDELEVRLRKEMSKYEGISVAKDEDILAWWRLHENSFPLLASLAKKYLAIPATSTESERIFSYAGVVLNKLRSCLTGANAEKLIFIGMNKKFVPQI</sequence>
<dbReference type="GO" id="GO:0015074">
    <property type="term" value="P:DNA integration"/>
    <property type="evidence" value="ECO:0007669"/>
    <property type="project" value="InterPro"/>
</dbReference>
<dbReference type="GO" id="GO:0046983">
    <property type="term" value="F:protein dimerization activity"/>
    <property type="evidence" value="ECO:0007669"/>
    <property type="project" value="InterPro"/>
</dbReference>
<dbReference type="Gene3D" id="3.30.420.10">
    <property type="entry name" value="Ribonuclease H-like superfamily/Ribonuclease H"/>
    <property type="match status" value="1"/>
</dbReference>
<feature type="domain" description="BED-type" evidence="11">
    <location>
        <begin position="307"/>
        <end position="358"/>
    </location>
</feature>
<evidence type="ECO:0000256" key="10">
    <source>
        <dbReference type="SAM" id="MobiDB-lite"/>
    </source>
</evidence>
<evidence type="ECO:0000256" key="7">
    <source>
        <dbReference type="ARBA" id="ARBA00023163"/>
    </source>
</evidence>
<keyword evidence="5" id="KW-0805">Transcription regulation</keyword>
<dbReference type="InterPro" id="IPR003656">
    <property type="entry name" value="Znf_BED"/>
</dbReference>
<feature type="compositionally biased region" description="Basic and acidic residues" evidence="10">
    <location>
        <begin position="871"/>
        <end position="884"/>
    </location>
</feature>
<feature type="domain" description="Integrase catalytic" evidence="12">
    <location>
        <begin position="156"/>
        <end position="277"/>
    </location>
</feature>
<dbReference type="PROSITE" id="PS50808">
    <property type="entry name" value="ZF_BED"/>
    <property type="match status" value="1"/>
</dbReference>
<dbReference type="GO" id="GO:0003677">
    <property type="term" value="F:DNA binding"/>
    <property type="evidence" value="ECO:0007669"/>
    <property type="project" value="UniProtKB-KW"/>
</dbReference>
<reference evidence="13" key="2">
    <citation type="journal article" date="2023" name="BMC Genomics">
        <title>Pest status, molecular evolution, and epigenetic factors derived from the genome assembly of Frankliniella fusca, a thysanopteran phytovirus vector.</title>
        <authorList>
            <person name="Catto M.A."/>
            <person name="Labadie P.E."/>
            <person name="Jacobson A.L."/>
            <person name="Kennedy G.G."/>
            <person name="Srinivasan R."/>
            <person name="Hunt B.G."/>
        </authorList>
    </citation>
    <scope>NUCLEOTIDE SEQUENCE</scope>
    <source>
        <strain evidence="13">PL_HMW_Pooled</strain>
    </source>
</reference>
<dbReference type="PANTHER" id="PTHR46481">
    <property type="entry name" value="ZINC FINGER BED DOMAIN-CONTAINING PROTEIN 4"/>
    <property type="match status" value="1"/>
</dbReference>
<dbReference type="SUPFAM" id="SSF53098">
    <property type="entry name" value="Ribonuclease H-like"/>
    <property type="match status" value="2"/>
</dbReference>
<keyword evidence="7" id="KW-0804">Transcription</keyword>
<dbReference type="InterPro" id="IPR036236">
    <property type="entry name" value="Znf_C2H2_sf"/>
</dbReference>
<dbReference type="PANTHER" id="PTHR46481:SF9">
    <property type="entry name" value="ZINC FINGER BED DOMAIN-CONTAINING PROTEIN 1-LIKE"/>
    <property type="match status" value="1"/>
</dbReference>
<dbReference type="Pfam" id="PF02892">
    <property type="entry name" value="zf-BED"/>
    <property type="match status" value="1"/>
</dbReference>
<evidence type="ECO:0000313" key="14">
    <source>
        <dbReference type="Proteomes" id="UP001219518"/>
    </source>
</evidence>
<evidence type="ECO:0000256" key="5">
    <source>
        <dbReference type="ARBA" id="ARBA00023015"/>
    </source>
</evidence>
<reference evidence="13" key="1">
    <citation type="submission" date="2021-07" db="EMBL/GenBank/DDBJ databases">
        <authorList>
            <person name="Catto M.A."/>
            <person name="Jacobson A."/>
            <person name="Kennedy G."/>
            <person name="Labadie P."/>
            <person name="Hunt B.G."/>
            <person name="Srinivasan R."/>
        </authorList>
    </citation>
    <scope>NUCLEOTIDE SEQUENCE</scope>
    <source>
        <strain evidence="13">PL_HMW_Pooled</strain>
        <tissue evidence="13">Head</tissue>
    </source>
</reference>
<dbReference type="Pfam" id="PF05699">
    <property type="entry name" value="Dimer_Tnp_hAT"/>
    <property type="match status" value="1"/>
</dbReference>
<dbReference type="InterPro" id="IPR052035">
    <property type="entry name" value="ZnF_BED_domain_contain"/>
</dbReference>
<feature type="compositionally biased region" description="Low complexity" evidence="10">
    <location>
        <begin position="389"/>
        <end position="399"/>
    </location>
</feature>
<evidence type="ECO:0000256" key="6">
    <source>
        <dbReference type="ARBA" id="ARBA00023125"/>
    </source>
</evidence>
<feature type="compositionally biased region" description="Polar residues" evidence="10">
    <location>
        <begin position="424"/>
        <end position="435"/>
    </location>
</feature>
<feature type="compositionally biased region" description="Low complexity" evidence="10">
    <location>
        <begin position="409"/>
        <end position="423"/>
    </location>
</feature>
<keyword evidence="14" id="KW-1185">Reference proteome</keyword>
<dbReference type="Proteomes" id="UP001219518">
    <property type="component" value="Unassembled WGS sequence"/>
</dbReference>
<evidence type="ECO:0000259" key="12">
    <source>
        <dbReference type="PROSITE" id="PS50994"/>
    </source>
</evidence>
<feature type="region of interest" description="Disordered" evidence="10">
    <location>
        <begin position="868"/>
        <end position="900"/>
    </location>
</feature>
<dbReference type="GO" id="GO:0016874">
    <property type="term" value="F:ligase activity"/>
    <property type="evidence" value="ECO:0007669"/>
    <property type="project" value="UniProtKB-KW"/>
</dbReference>
<dbReference type="InterPro" id="IPR008906">
    <property type="entry name" value="HATC_C_dom"/>
</dbReference>
<evidence type="ECO:0000313" key="13">
    <source>
        <dbReference type="EMBL" id="KAK3918353.1"/>
    </source>
</evidence>
<keyword evidence="4" id="KW-0862">Zinc</keyword>
<dbReference type="EMBL" id="JAHWGI010000935">
    <property type="protein sequence ID" value="KAK3918353.1"/>
    <property type="molecule type" value="Genomic_DNA"/>
</dbReference>
<keyword evidence="3 9" id="KW-0863">Zinc-finger</keyword>
<dbReference type="SMART" id="SM00614">
    <property type="entry name" value="ZnF_BED"/>
    <property type="match status" value="1"/>
</dbReference>
<comment type="subcellular location">
    <subcellularLocation>
        <location evidence="1">Nucleus</location>
    </subcellularLocation>
</comment>
<dbReference type="InterPro" id="IPR025724">
    <property type="entry name" value="GAG-pre-integrase_dom"/>
</dbReference>
<dbReference type="PROSITE" id="PS50994">
    <property type="entry name" value="INTEGRASE"/>
    <property type="match status" value="1"/>
</dbReference>
<dbReference type="Pfam" id="PF13976">
    <property type="entry name" value="gag_pre-integrs"/>
    <property type="match status" value="1"/>
</dbReference>
<name>A0AAE1HC95_9NEOP</name>
<evidence type="ECO:0000256" key="9">
    <source>
        <dbReference type="PROSITE-ProRule" id="PRU00027"/>
    </source>
</evidence>
<organism evidence="13 14">
    <name type="scientific">Frankliniella fusca</name>
    <dbReference type="NCBI Taxonomy" id="407009"/>
    <lineage>
        <taxon>Eukaryota</taxon>
        <taxon>Metazoa</taxon>
        <taxon>Ecdysozoa</taxon>
        <taxon>Arthropoda</taxon>
        <taxon>Hexapoda</taxon>
        <taxon>Insecta</taxon>
        <taxon>Pterygota</taxon>
        <taxon>Neoptera</taxon>
        <taxon>Paraneoptera</taxon>
        <taxon>Thysanoptera</taxon>
        <taxon>Terebrantia</taxon>
        <taxon>Thripoidea</taxon>
        <taxon>Thripidae</taxon>
        <taxon>Frankliniella</taxon>
    </lineage>
</organism>
<keyword evidence="8" id="KW-0539">Nucleus</keyword>
<gene>
    <name evidence="13" type="ORF">KUF71_000925</name>
</gene>
<keyword evidence="2" id="KW-0479">Metal-binding</keyword>
<keyword evidence="13" id="KW-0436">Ligase</keyword>
<comment type="caution">
    <text evidence="13">The sequence shown here is derived from an EMBL/GenBank/DDBJ whole genome shotgun (WGS) entry which is preliminary data.</text>
</comment>
<feature type="region of interest" description="Disordered" evidence="10">
    <location>
        <begin position="760"/>
        <end position="783"/>
    </location>
</feature>
<dbReference type="InterPro" id="IPR012337">
    <property type="entry name" value="RNaseH-like_sf"/>
</dbReference>
<accession>A0AAE1HC95</accession>
<dbReference type="InterPro" id="IPR036397">
    <property type="entry name" value="RNaseH_sf"/>
</dbReference>
<evidence type="ECO:0000256" key="3">
    <source>
        <dbReference type="ARBA" id="ARBA00022771"/>
    </source>
</evidence>
<dbReference type="AlphaFoldDB" id="A0AAE1HC95"/>
<evidence type="ECO:0000259" key="11">
    <source>
        <dbReference type="PROSITE" id="PS50808"/>
    </source>
</evidence>
<proteinExistence type="predicted"/>
<evidence type="ECO:0000256" key="2">
    <source>
        <dbReference type="ARBA" id="ARBA00022723"/>
    </source>
</evidence>
<dbReference type="GO" id="GO:0008270">
    <property type="term" value="F:zinc ion binding"/>
    <property type="evidence" value="ECO:0007669"/>
    <property type="project" value="UniProtKB-KW"/>
</dbReference>
<dbReference type="Pfam" id="PF00665">
    <property type="entry name" value="rve"/>
    <property type="match status" value="1"/>
</dbReference>
<feature type="region of interest" description="Disordered" evidence="10">
    <location>
        <begin position="389"/>
        <end position="442"/>
    </location>
</feature>
<dbReference type="GO" id="GO:0005634">
    <property type="term" value="C:nucleus"/>
    <property type="evidence" value="ECO:0007669"/>
    <property type="project" value="UniProtKB-SubCell"/>
</dbReference>